<dbReference type="AlphaFoldDB" id="A0A8S9U9Y6"/>
<accession>A0A8S9U9Y6</accession>
<dbReference type="EMBL" id="JAACNO010001773">
    <property type="protein sequence ID" value="KAF4137636.1"/>
    <property type="molecule type" value="Genomic_DNA"/>
</dbReference>
<protein>
    <submittedName>
        <fullName evidence="2">Uncharacterized protein</fullName>
    </submittedName>
</protein>
<feature type="region of interest" description="Disordered" evidence="1">
    <location>
        <begin position="14"/>
        <end position="66"/>
    </location>
</feature>
<organism evidence="2 3">
    <name type="scientific">Phytophthora infestans</name>
    <name type="common">Potato late blight agent</name>
    <name type="synonym">Botrytis infestans</name>
    <dbReference type="NCBI Taxonomy" id="4787"/>
    <lineage>
        <taxon>Eukaryota</taxon>
        <taxon>Sar</taxon>
        <taxon>Stramenopiles</taxon>
        <taxon>Oomycota</taxon>
        <taxon>Peronosporomycetes</taxon>
        <taxon>Peronosporales</taxon>
        <taxon>Peronosporaceae</taxon>
        <taxon>Phytophthora</taxon>
    </lineage>
</organism>
<sequence length="145" mass="16461">MQEGEDADRVVAETNILSGQDEILTAENNGDCNTDTENILNRDIESRSSSEQNENAEAYRSDMSGLSEIEYEDDQGDEDFAEIVGHVTDLATVADTELVHVDDMDYDYLFDEREAIEAGAVPQQMIGHVRPREFEVRRTREKKRN</sequence>
<evidence type="ECO:0000313" key="3">
    <source>
        <dbReference type="Proteomes" id="UP000704712"/>
    </source>
</evidence>
<evidence type="ECO:0000256" key="1">
    <source>
        <dbReference type="SAM" id="MobiDB-lite"/>
    </source>
</evidence>
<proteinExistence type="predicted"/>
<evidence type="ECO:0000313" key="2">
    <source>
        <dbReference type="EMBL" id="KAF4137636.1"/>
    </source>
</evidence>
<feature type="compositionally biased region" description="Polar residues" evidence="1">
    <location>
        <begin position="26"/>
        <end position="39"/>
    </location>
</feature>
<reference evidence="2" key="1">
    <citation type="submission" date="2020-03" db="EMBL/GenBank/DDBJ databases">
        <title>Hybrid Assembly of Korean Phytophthora infestans isolates.</title>
        <authorList>
            <person name="Prokchorchik M."/>
            <person name="Lee Y."/>
            <person name="Seo J."/>
            <person name="Cho J.-H."/>
            <person name="Park Y.-E."/>
            <person name="Jang D.-C."/>
            <person name="Im J.-S."/>
            <person name="Choi J.-G."/>
            <person name="Park H.-J."/>
            <person name="Lee G.-B."/>
            <person name="Lee Y.-G."/>
            <person name="Hong S.-Y."/>
            <person name="Cho K."/>
            <person name="Sohn K.H."/>
        </authorList>
    </citation>
    <scope>NUCLEOTIDE SEQUENCE</scope>
    <source>
        <strain evidence="2">KR_2_A2</strain>
    </source>
</reference>
<dbReference type="Proteomes" id="UP000704712">
    <property type="component" value="Unassembled WGS sequence"/>
</dbReference>
<name>A0A8S9U9Y6_PHYIN</name>
<comment type="caution">
    <text evidence="2">The sequence shown here is derived from an EMBL/GenBank/DDBJ whole genome shotgun (WGS) entry which is preliminary data.</text>
</comment>
<gene>
    <name evidence="2" type="ORF">GN958_ATG13148</name>
</gene>